<dbReference type="InterPro" id="IPR050643">
    <property type="entry name" value="Periplasmic_pilus_chap"/>
</dbReference>
<dbReference type="OrthoDB" id="511700at2"/>
<dbReference type="InterPro" id="IPR013783">
    <property type="entry name" value="Ig-like_fold"/>
</dbReference>
<dbReference type="InterPro" id="IPR008962">
    <property type="entry name" value="PapD-like_sf"/>
</dbReference>
<dbReference type="Gene3D" id="2.60.40.10">
    <property type="entry name" value="Immunoglobulins"/>
    <property type="match status" value="1"/>
</dbReference>
<reference evidence="3 4" key="1">
    <citation type="submission" date="2018-04" db="EMBL/GenBank/DDBJ databases">
        <title>Genomic Encyclopedia of Type Strains, Phase IV (KMG-IV): sequencing the most valuable type-strain genomes for metagenomic binning, comparative biology and taxonomic classification.</title>
        <authorList>
            <person name="Goeker M."/>
        </authorList>
    </citation>
    <scope>NUCLEOTIDE SEQUENCE [LARGE SCALE GENOMIC DNA]</scope>
    <source>
        <strain evidence="3 4">DSM 104150</strain>
    </source>
</reference>
<accession>A0A318EK78</accession>
<gene>
    <name evidence="3" type="ORF">C8D93_101536</name>
</gene>
<evidence type="ECO:0000256" key="1">
    <source>
        <dbReference type="SAM" id="SignalP"/>
    </source>
</evidence>
<evidence type="ECO:0000259" key="2">
    <source>
        <dbReference type="Pfam" id="PF00345"/>
    </source>
</evidence>
<evidence type="ECO:0000313" key="4">
    <source>
        <dbReference type="Proteomes" id="UP000248330"/>
    </source>
</evidence>
<feature type="domain" description="Pili assembly chaperone N-terminal" evidence="2">
    <location>
        <begin position="27"/>
        <end position="148"/>
    </location>
</feature>
<dbReference type="PANTHER" id="PTHR30251">
    <property type="entry name" value="PILUS ASSEMBLY CHAPERONE"/>
    <property type="match status" value="1"/>
</dbReference>
<dbReference type="InterPro" id="IPR016147">
    <property type="entry name" value="Pili_assmbl_chaperone_N"/>
</dbReference>
<keyword evidence="4" id="KW-1185">Reference proteome</keyword>
<protein>
    <submittedName>
        <fullName evidence="3">Fimbrial chaperone protein</fullName>
    </submittedName>
</protein>
<feature type="signal peptide" evidence="1">
    <location>
        <begin position="1"/>
        <end position="25"/>
    </location>
</feature>
<comment type="caution">
    <text evidence="3">The sequence shown here is derived from an EMBL/GenBank/DDBJ whole genome shotgun (WGS) entry which is preliminary data.</text>
</comment>
<name>A0A318EK78_9GAMM</name>
<evidence type="ECO:0000313" key="3">
    <source>
        <dbReference type="EMBL" id="PXV71485.1"/>
    </source>
</evidence>
<feature type="chain" id="PRO_5016349374" evidence="1">
    <location>
        <begin position="26"/>
        <end position="247"/>
    </location>
</feature>
<proteinExistence type="predicted"/>
<dbReference type="RefSeq" id="WP_110263598.1">
    <property type="nucleotide sequence ID" value="NZ_CAKZQT010000007.1"/>
</dbReference>
<dbReference type="GO" id="GO:0030288">
    <property type="term" value="C:outer membrane-bounded periplasmic space"/>
    <property type="evidence" value="ECO:0007669"/>
    <property type="project" value="InterPro"/>
</dbReference>
<sequence length="247" mass="26322">MGRCGRVIAGWACGALALLSAPLFASGFSVSPTRVDFPADERVQGLRLHNHGDQPIQAQLRVFAWSQVDGEDVLEPSTDLVVSPPMTTLAPGSQQLVRIVRRDGSAAASVERSYRLLVDELPPARTQPASTLPPGLNFVIRYSVPLFIAASSAAPAEGELTWSTETATDGRLRLAVRNPSARHAQLSGLRVLDAQGQVLHRHDGLLGYVLAGAGRSWLLDPPAGSLDAAAAIEVRVDDRHARVPVSH</sequence>
<dbReference type="PANTHER" id="PTHR30251:SF4">
    <property type="entry name" value="SLR1668 PROTEIN"/>
    <property type="match status" value="1"/>
</dbReference>
<dbReference type="EMBL" id="QICN01000001">
    <property type="protein sequence ID" value="PXV71485.1"/>
    <property type="molecule type" value="Genomic_DNA"/>
</dbReference>
<dbReference type="Pfam" id="PF00345">
    <property type="entry name" value="PapD_N"/>
    <property type="match status" value="1"/>
</dbReference>
<dbReference type="AlphaFoldDB" id="A0A318EK78"/>
<organism evidence="3 4">
    <name type="scientific">Sinimarinibacterium flocculans</name>
    <dbReference type="NCBI Taxonomy" id="985250"/>
    <lineage>
        <taxon>Bacteria</taxon>
        <taxon>Pseudomonadati</taxon>
        <taxon>Pseudomonadota</taxon>
        <taxon>Gammaproteobacteria</taxon>
        <taxon>Nevskiales</taxon>
        <taxon>Nevskiaceae</taxon>
        <taxon>Sinimarinibacterium</taxon>
    </lineage>
</organism>
<dbReference type="SUPFAM" id="SSF49354">
    <property type="entry name" value="PapD-like"/>
    <property type="match status" value="1"/>
</dbReference>
<dbReference type="GO" id="GO:0071555">
    <property type="term" value="P:cell wall organization"/>
    <property type="evidence" value="ECO:0007669"/>
    <property type="project" value="InterPro"/>
</dbReference>
<dbReference type="Proteomes" id="UP000248330">
    <property type="component" value="Unassembled WGS sequence"/>
</dbReference>
<keyword evidence="1" id="KW-0732">Signal</keyword>